<feature type="compositionally biased region" description="Low complexity" evidence="1">
    <location>
        <begin position="116"/>
        <end position="128"/>
    </location>
</feature>
<dbReference type="GeneID" id="81628536"/>
<dbReference type="AlphaFoldDB" id="A0A9W9WR23"/>
<dbReference type="InterPro" id="IPR036869">
    <property type="entry name" value="J_dom_sf"/>
</dbReference>
<dbReference type="Pfam" id="PF00226">
    <property type="entry name" value="DnaJ"/>
    <property type="match status" value="1"/>
</dbReference>
<dbReference type="EMBL" id="JAPWDQ010000013">
    <property type="protein sequence ID" value="KAJ5472122.1"/>
    <property type="molecule type" value="Genomic_DNA"/>
</dbReference>
<gene>
    <name evidence="3" type="ORF">N7539_008691</name>
</gene>
<dbReference type="PROSITE" id="PS50076">
    <property type="entry name" value="DNAJ_2"/>
    <property type="match status" value="1"/>
</dbReference>
<accession>A0A9W9WR23</accession>
<evidence type="ECO:0000256" key="1">
    <source>
        <dbReference type="SAM" id="MobiDB-lite"/>
    </source>
</evidence>
<dbReference type="RefSeq" id="XP_056786668.1">
    <property type="nucleotide sequence ID" value="XM_056938286.1"/>
</dbReference>
<dbReference type="Gene3D" id="1.10.287.110">
    <property type="entry name" value="DnaJ domain"/>
    <property type="match status" value="1"/>
</dbReference>
<organism evidence="3 4">
    <name type="scientific">Penicillium diatomitis</name>
    <dbReference type="NCBI Taxonomy" id="2819901"/>
    <lineage>
        <taxon>Eukaryota</taxon>
        <taxon>Fungi</taxon>
        <taxon>Dikarya</taxon>
        <taxon>Ascomycota</taxon>
        <taxon>Pezizomycotina</taxon>
        <taxon>Eurotiomycetes</taxon>
        <taxon>Eurotiomycetidae</taxon>
        <taxon>Eurotiales</taxon>
        <taxon>Aspergillaceae</taxon>
        <taxon>Penicillium</taxon>
    </lineage>
</organism>
<evidence type="ECO:0000313" key="4">
    <source>
        <dbReference type="Proteomes" id="UP001148312"/>
    </source>
</evidence>
<dbReference type="SUPFAM" id="SSF46565">
    <property type="entry name" value="Chaperone J-domain"/>
    <property type="match status" value="1"/>
</dbReference>
<reference evidence="3" key="2">
    <citation type="journal article" date="2023" name="IMA Fungus">
        <title>Comparative genomic study of the Penicillium genus elucidates a diverse pangenome and 15 lateral gene transfer events.</title>
        <authorList>
            <person name="Petersen C."/>
            <person name="Sorensen T."/>
            <person name="Nielsen M.R."/>
            <person name="Sondergaard T.E."/>
            <person name="Sorensen J.L."/>
            <person name="Fitzpatrick D.A."/>
            <person name="Frisvad J.C."/>
            <person name="Nielsen K.L."/>
        </authorList>
    </citation>
    <scope>NUCLEOTIDE SEQUENCE</scope>
    <source>
        <strain evidence="3">IBT 30728</strain>
    </source>
</reference>
<name>A0A9W9WR23_9EURO</name>
<keyword evidence="4" id="KW-1185">Reference proteome</keyword>
<feature type="domain" description="J" evidence="2">
    <location>
        <begin position="24"/>
        <end position="103"/>
    </location>
</feature>
<evidence type="ECO:0000313" key="3">
    <source>
        <dbReference type="EMBL" id="KAJ5472122.1"/>
    </source>
</evidence>
<protein>
    <submittedName>
        <fullName evidence="3">Heat shock protein DnaJ</fullName>
    </submittedName>
</protein>
<feature type="region of interest" description="Disordered" evidence="1">
    <location>
        <begin position="81"/>
        <end position="142"/>
    </location>
</feature>
<comment type="caution">
    <text evidence="3">The sequence shown here is derived from an EMBL/GenBank/DDBJ whole genome shotgun (WGS) entry which is preliminary data.</text>
</comment>
<dbReference type="Proteomes" id="UP001148312">
    <property type="component" value="Unassembled WGS sequence"/>
</dbReference>
<sequence>METKDEMEIFKDFDLNNLDLTKVDYKKVLRVKDTDTYDIVKKEYWRLAGKFHPDKGPLLNITIHPAKFVIIGKAWENYQEVAKQEQQEQSKGSKGRKEHSRKTDHSTDFQPEAVPKARSPAGSSAAAPEGIRRQKVNSDRSATSSFAAFGGRRFHKYHSPATLRAGTPSSRVYSYTTIRLY</sequence>
<evidence type="ECO:0000259" key="2">
    <source>
        <dbReference type="PROSITE" id="PS50076"/>
    </source>
</evidence>
<keyword evidence="3" id="KW-0346">Stress response</keyword>
<proteinExistence type="predicted"/>
<dbReference type="CDD" id="cd06257">
    <property type="entry name" value="DnaJ"/>
    <property type="match status" value="1"/>
</dbReference>
<reference evidence="3" key="1">
    <citation type="submission" date="2022-12" db="EMBL/GenBank/DDBJ databases">
        <authorList>
            <person name="Petersen C."/>
        </authorList>
    </citation>
    <scope>NUCLEOTIDE SEQUENCE</scope>
    <source>
        <strain evidence="3">IBT 30728</strain>
    </source>
</reference>
<dbReference type="InterPro" id="IPR001623">
    <property type="entry name" value="DnaJ_domain"/>
</dbReference>